<feature type="domain" description="C2H2-type" evidence="6">
    <location>
        <begin position="111"/>
        <end position="141"/>
    </location>
</feature>
<dbReference type="SUPFAM" id="SSF57667">
    <property type="entry name" value="beta-beta-alpha zinc fingers"/>
    <property type="match status" value="2"/>
</dbReference>
<dbReference type="InterPro" id="IPR050329">
    <property type="entry name" value="GLI_C2H2-zinc-finger"/>
</dbReference>
<protein>
    <recommendedName>
        <fullName evidence="6">C2H2-type domain-containing protein</fullName>
    </recommendedName>
</protein>
<dbReference type="PROSITE" id="PS50157">
    <property type="entry name" value="ZINC_FINGER_C2H2_2"/>
    <property type="match status" value="3"/>
</dbReference>
<evidence type="ECO:0000313" key="8">
    <source>
        <dbReference type="EMBL" id="KAE9114454.1"/>
    </source>
</evidence>
<name>A0A6A3L255_9STRA</name>
<dbReference type="EMBL" id="QXFW01000440">
    <property type="protein sequence ID" value="KAE9012147.1"/>
    <property type="molecule type" value="Genomic_DNA"/>
</dbReference>
<feature type="domain" description="C2H2-type" evidence="6">
    <location>
        <begin position="21"/>
        <end position="50"/>
    </location>
</feature>
<dbReference type="EMBL" id="QXFX01000470">
    <property type="protein sequence ID" value="KAE9114454.1"/>
    <property type="molecule type" value="Genomic_DNA"/>
</dbReference>
<sequence>MTDTNAEAHAAVAAPEDPLFHRCPDPSCRRQFSRKYSLSEHMKTHTGERPHMCPVRSCAKRFTTSGNLARHKRLHGYIEPLKCPVEGCICSFPSDLKLEKHMKFHYGGPVHLCEVAGCGKTFTTTGNLNRHMKNHHLDDAPVGALRTPCCSMTRDAWSPTTADAWRPESQFTAPQCRVKRAWSTGTNPLPQESATNFSRKSDEHLAALDETLDNLSALLVETGLDGPACSGDRPSCLVDDIVRFHVQELGYP</sequence>
<dbReference type="GO" id="GO:0045944">
    <property type="term" value="P:positive regulation of transcription by RNA polymerase II"/>
    <property type="evidence" value="ECO:0007669"/>
    <property type="project" value="UniProtKB-ARBA"/>
</dbReference>
<keyword evidence="4" id="KW-0862">Zinc</keyword>
<keyword evidence="1" id="KW-0479">Metal-binding</keyword>
<evidence type="ECO:0000313" key="12">
    <source>
        <dbReference type="Proteomes" id="UP000476176"/>
    </source>
</evidence>
<dbReference type="PANTHER" id="PTHR19818:SF139">
    <property type="entry name" value="PAIR-RULE PROTEIN ODD-PAIRED"/>
    <property type="match status" value="1"/>
</dbReference>
<evidence type="ECO:0000256" key="1">
    <source>
        <dbReference type="ARBA" id="ARBA00022723"/>
    </source>
</evidence>
<keyword evidence="3 5" id="KW-0863">Zinc-finger</keyword>
<evidence type="ECO:0000256" key="3">
    <source>
        <dbReference type="ARBA" id="ARBA00022771"/>
    </source>
</evidence>
<dbReference type="GO" id="GO:0005634">
    <property type="term" value="C:nucleus"/>
    <property type="evidence" value="ECO:0007669"/>
    <property type="project" value="UniProtKB-ARBA"/>
</dbReference>
<dbReference type="FunFam" id="3.30.160.60:FF:000446">
    <property type="entry name" value="Zinc finger protein"/>
    <property type="match status" value="1"/>
</dbReference>
<dbReference type="EMBL" id="QXFY01000457">
    <property type="protein sequence ID" value="KAE9343845.1"/>
    <property type="molecule type" value="Genomic_DNA"/>
</dbReference>
<evidence type="ECO:0000256" key="4">
    <source>
        <dbReference type="ARBA" id="ARBA00022833"/>
    </source>
</evidence>
<evidence type="ECO:0000313" key="10">
    <source>
        <dbReference type="EMBL" id="KAE9343845.1"/>
    </source>
</evidence>
<proteinExistence type="predicted"/>
<dbReference type="Proteomes" id="UP000486351">
    <property type="component" value="Unassembled WGS sequence"/>
</dbReference>
<dbReference type="InterPro" id="IPR036236">
    <property type="entry name" value="Znf_C2H2_sf"/>
</dbReference>
<dbReference type="Proteomes" id="UP000488956">
    <property type="component" value="Unassembled WGS sequence"/>
</dbReference>
<dbReference type="Proteomes" id="UP000476176">
    <property type="component" value="Unassembled WGS sequence"/>
</dbReference>
<dbReference type="GO" id="GO:0000981">
    <property type="term" value="F:DNA-binding transcription factor activity, RNA polymerase II-specific"/>
    <property type="evidence" value="ECO:0007669"/>
    <property type="project" value="TreeGrafter"/>
</dbReference>
<dbReference type="SMART" id="SM00355">
    <property type="entry name" value="ZnF_C2H2"/>
    <property type="match status" value="4"/>
</dbReference>
<dbReference type="GO" id="GO:0008270">
    <property type="term" value="F:zinc ion binding"/>
    <property type="evidence" value="ECO:0007669"/>
    <property type="project" value="UniProtKB-KW"/>
</dbReference>
<dbReference type="Proteomes" id="UP000460718">
    <property type="component" value="Unassembled WGS sequence"/>
</dbReference>
<evidence type="ECO:0000313" key="13">
    <source>
        <dbReference type="Proteomes" id="UP000486351"/>
    </source>
</evidence>
<reference evidence="11 12" key="1">
    <citation type="submission" date="2018-09" db="EMBL/GenBank/DDBJ databases">
        <title>Genomic investigation of the strawberry pathogen Phytophthora fragariae indicates pathogenicity is determined by transcriptional variation in three key races.</title>
        <authorList>
            <person name="Adams T.M."/>
            <person name="Armitage A.D."/>
            <person name="Sobczyk M.K."/>
            <person name="Bates H.J."/>
            <person name="Dunwell J.M."/>
            <person name="Nellist C.F."/>
            <person name="Harrison R.J."/>
        </authorList>
    </citation>
    <scope>NUCLEOTIDE SEQUENCE [LARGE SCALE GENOMIC DNA]</scope>
    <source>
        <strain evidence="9 12">BC-23</strain>
        <strain evidence="10 13">NOV-77</strain>
        <strain evidence="8 14">ONT-3</strain>
        <strain evidence="7 11">SCRP245</strain>
    </source>
</reference>
<feature type="domain" description="C2H2-type" evidence="6">
    <location>
        <begin position="51"/>
        <end position="80"/>
    </location>
</feature>
<keyword evidence="2" id="KW-0677">Repeat</keyword>
<accession>A0A6A3L255</accession>
<dbReference type="PANTHER" id="PTHR19818">
    <property type="entry name" value="ZINC FINGER PROTEIN ZIC AND GLI"/>
    <property type="match status" value="1"/>
</dbReference>
<dbReference type="AlphaFoldDB" id="A0A6A3L255"/>
<dbReference type="PROSITE" id="PS00028">
    <property type="entry name" value="ZINC_FINGER_C2H2_1"/>
    <property type="match status" value="3"/>
</dbReference>
<dbReference type="Pfam" id="PF00096">
    <property type="entry name" value="zf-C2H2"/>
    <property type="match status" value="3"/>
</dbReference>
<evidence type="ECO:0000313" key="9">
    <source>
        <dbReference type="EMBL" id="KAE9234893.1"/>
    </source>
</evidence>
<dbReference type="GO" id="GO:0000978">
    <property type="term" value="F:RNA polymerase II cis-regulatory region sequence-specific DNA binding"/>
    <property type="evidence" value="ECO:0007669"/>
    <property type="project" value="TreeGrafter"/>
</dbReference>
<organism evidence="7 11">
    <name type="scientific">Phytophthora fragariae</name>
    <dbReference type="NCBI Taxonomy" id="53985"/>
    <lineage>
        <taxon>Eukaryota</taxon>
        <taxon>Sar</taxon>
        <taxon>Stramenopiles</taxon>
        <taxon>Oomycota</taxon>
        <taxon>Peronosporomycetes</taxon>
        <taxon>Peronosporales</taxon>
        <taxon>Peronosporaceae</taxon>
        <taxon>Phytophthora</taxon>
    </lineage>
</organism>
<evidence type="ECO:0000313" key="14">
    <source>
        <dbReference type="Proteomes" id="UP000488956"/>
    </source>
</evidence>
<evidence type="ECO:0000313" key="7">
    <source>
        <dbReference type="EMBL" id="KAE9012147.1"/>
    </source>
</evidence>
<comment type="caution">
    <text evidence="7">The sequence shown here is derived from an EMBL/GenBank/DDBJ whole genome shotgun (WGS) entry which is preliminary data.</text>
</comment>
<evidence type="ECO:0000259" key="6">
    <source>
        <dbReference type="PROSITE" id="PS50157"/>
    </source>
</evidence>
<evidence type="ECO:0000256" key="2">
    <source>
        <dbReference type="ARBA" id="ARBA00022737"/>
    </source>
</evidence>
<dbReference type="FunFam" id="3.30.160.60:FF:000072">
    <property type="entry name" value="zinc finger protein 143 isoform X1"/>
    <property type="match status" value="2"/>
</dbReference>
<gene>
    <name evidence="9" type="ORF">PF004_g9251</name>
    <name evidence="10" type="ORF">PF008_g9509</name>
    <name evidence="8" type="ORF">PF010_g9691</name>
    <name evidence="7" type="ORF">PF011_g9053</name>
</gene>
<dbReference type="EMBL" id="QXGC01000449">
    <property type="protein sequence ID" value="KAE9234893.1"/>
    <property type="molecule type" value="Genomic_DNA"/>
</dbReference>
<dbReference type="InterPro" id="IPR013087">
    <property type="entry name" value="Znf_C2H2_type"/>
</dbReference>
<evidence type="ECO:0000313" key="11">
    <source>
        <dbReference type="Proteomes" id="UP000460718"/>
    </source>
</evidence>
<evidence type="ECO:0000256" key="5">
    <source>
        <dbReference type="PROSITE-ProRule" id="PRU00042"/>
    </source>
</evidence>
<dbReference type="Gene3D" id="3.30.160.60">
    <property type="entry name" value="Classic Zinc Finger"/>
    <property type="match status" value="3"/>
</dbReference>